<keyword evidence="5" id="KW-0653">Protein transport</keyword>
<organism evidence="9">
    <name type="scientific">freshwater metagenome</name>
    <dbReference type="NCBI Taxonomy" id="449393"/>
    <lineage>
        <taxon>unclassified sequences</taxon>
        <taxon>metagenomes</taxon>
        <taxon>ecological metagenomes</taxon>
    </lineage>
</organism>
<name>A0A6J7E0G3_9ZZZZ</name>
<keyword evidence="7" id="KW-0811">Translocation</keyword>
<dbReference type="NCBIfam" id="NF001854">
    <property type="entry name" value="PRK00575.1"/>
    <property type="match status" value="1"/>
</dbReference>
<reference evidence="9" key="1">
    <citation type="submission" date="2020-05" db="EMBL/GenBank/DDBJ databases">
        <authorList>
            <person name="Chiriac C."/>
            <person name="Salcher M."/>
            <person name="Ghai R."/>
            <person name="Kavagutti S V."/>
        </authorList>
    </citation>
    <scope>NUCLEOTIDE SEQUENCE</scope>
</reference>
<protein>
    <submittedName>
        <fullName evidence="9">Unannotated protein</fullName>
    </submittedName>
</protein>
<sequence>MLGNLKPGELIVLLIIILLLFGGKRLPGAARGLGQSLRIFKSEVTKKDDEEEDSDSPQPPVH</sequence>
<gene>
    <name evidence="9" type="ORF">UFOPK3401_01096</name>
</gene>
<evidence type="ECO:0000256" key="4">
    <source>
        <dbReference type="ARBA" id="ARBA00022692"/>
    </source>
</evidence>
<dbReference type="HAMAP" id="MF_00236">
    <property type="entry name" value="TatA_E"/>
    <property type="match status" value="1"/>
</dbReference>
<keyword evidence="6" id="KW-1133">Transmembrane helix</keyword>
<dbReference type="PANTHER" id="PTHR42982">
    <property type="entry name" value="SEC-INDEPENDENT PROTEIN TRANSLOCASE PROTEIN TATA"/>
    <property type="match status" value="1"/>
</dbReference>
<evidence type="ECO:0000256" key="3">
    <source>
        <dbReference type="ARBA" id="ARBA00022475"/>
    </source>
</evidence>
<dbReference type="GO" id="GO:0005886">
    <property type="term" value="C:plasma membrane"/>
    <property type="evidence" value="ECO:0007669"/>
    <property type="project" value="UniProtKB-SubCell"/>
</dbReference>
<evidence type="ECO:0000256" key="1">
    <source>
        <dbReference type="ARBA" id="ARBA00004162"/>
    </source>
</evidence>
<proteinExistence type="inferred from homology"/>
<keyword evidence="2" id="KW-0813">Transport</keyword>
<dbReference type="Pfam" id="PF02416">
    <property type="entry name" value="TatA_B_E"/>
    <property type="match status" value="1"/>
</dbReference>
<keyword evidence="3" id="KW-1003">Cell membrane</keyword>
<dbReference type="Gene3D" id="1.20.5.3310">
    <property type="match status" value="1"/>
</dbReference>
<evidence type="ECO:0000256" key="6">
    <source>
        <dbReference type="ARBA" id="ARBA00022989"/>
    </source>
</evidence>
<evidence type="ECO:0000313" key="9">
    <source>
        <dbReference type="EMBL" id="CAB4876301.1"/>
    </source>
</evidence>
<dbReference type="GO" id="GO:0043953">
    <property type="term" value="P:protein transport by the Tat complex"/>
    <property type="evidence" value="ECO:0007669"/>
    <property type="project" value="InterPro"/>
</dbReference>
<dbReference type="PANTHER" id="PTHR42982:SF8">
    <property type="entry name" value="SEC-INDEPENDENT PROTEIN TRANSLOCASE PROTEIN TATA"/>
    <property type="match status" value="1"/>
</dbReference>
<evidence type="ECO:0000256" key="7">
    <source>
        <dbReference type="ARBA" id="ARBA00023010"/>
    </source>
</evidence>
<evidence type="ECO:0000256" key="5">
    <source>
        <dbReference type="ARBA" id="ARBA00022927"/>
    </source>
</evidence>
<dbReference type="EMBL" id="CAFBLM010000052">
    <property type="protein sequence ID" value="CAB4876301.1"/>
    <property type="molecule type" value="Genomic_DNA"/>
</dbReference>
<accession>A0A6J7E0G3</accession>
<evidence type="ECO:0000256" key="8">
    <source>
        <dbReference type="ARBA" id="ARBA00023136"/>
    </source>
</evidence>
<keyword evidence="4" id="KW-0812">Transmembrane</keyword>
<dbReference type="InterPro" id="IPR003369">
    <property type="entry name" value="TatA/B/E"/>
</dbReference>
<comment type="subcellular location">
    <subcellularLocation>
        <location evidence="1">Cell membrane</location>
        <topology evidence="1">Single-pass membrane protein</topology>
    </subcellularLocation>
</comment>
<dbReference type="InterPro" id="IPR006312">
    <property type="entry name" value="TatA/E"/>
</dbReference>
<evidence type="ECO:0000256" key="2">
    <source>
        <dbReference type="ARBA" id="ARBA00022448"/>
    </source>
</evidence>
<dbReference type="AlphaFoldDB" id="A0A6J7E0G3"/>
<keyword evidence="8" id="KW-0472">Membrane</keyword>